<sequence>MKFHQLTPVDRSVSRGWVRRAFIFPGPDAGDEATMFLNCSKIKRAFEITLARYIYLGGAFVVYKDVFYTTQIDLLRETNEPFHAGEQLPLAQRSFPNVDFSFLCDTSMPVSALPASKVGCVMDTDVHGNQPVCLDVAHIDGGVILGFSFQHSVADGSTIYNFVSAFATALRTGGIPSAWATGKGASKVEPFVNPDWTRYVQPLTRHSPTPNTEMVLYLDALNRYQVATSNQLEESAGSPEGSGGFREWDFNPINPTQPNQTGDPVMYTCKVFCLSNKVLQKMKAEINGETQIGDDDHDRGHDVDDDSEGYFPMEAKKAEDLQNTLNCIRAEMGHGRSNLRVSTQDVISAIVWISVMRARLPRLVGMTNQEGRDLNVLSSFMTAVNSRGKLEPPLPPEFMGNMITVMKVSMPLDGLFGPMGALEHLANSSITEPITLDTLRLVSRCIRDHLIDIDHSYVTRRLRYLDSLANPRLAGLALSRARQASTFGVDFASLATFGADLDFGDFEPPRPEPVVPEPGSGKPTCIRKIFAGGEGTVNVLPRRGGTKGPADWEIQVSLREEDMENFKDVMIPNGVVKGVSMEECARDVDWSGGLYLGDMLAEGIAVNN</sequence>
<name>A0AAD5RNM0_9PEZI</name>
<evidence type="ECO:0008006" key="5">
    <source>
        <dbReference type="Google" id="ProtNLM"/>
    </source>
</evidence>
<keyword evidence="1" id="KW-0808">Transferase</keyword>
<keyword evidence="4" id="KW-1185">Reference proteome</keyword>
<dbReference type="GO" id="GO:0016740">
    <property type="term" value="F:transferase activity"/>
    <property type="evidence" value="ECO:0007669"/>
    <property type="project" value="UniProtKB-KW"/>
</dbReference>
<gene>
    <name evidence="3" type="ORF">MKZ38_002680</name>
</gene>
<evidence type="ECO:0000313" key="3">
    <source>
        <dbReference type="EMBL" id="KAJ2900062.1"/>
    </source>
</evidence>
<dbReference type="EMBL" id="JAKWBI020000180">
    <property type="protein sequence ID" value="KAJ2900062.1"/>
    <property type="molecule type" value="Genomic_DNA"/>
</dbReference>
<organism evidence="3 4">
    <name type="scientific">Zalerion maritima</name>
    <dbReference type="NCBI Taxonomy" id="339359"/>
    <lineage>
        <taxon>Eukaryota</taxon>
        <taxon>Fungi</taxon>
        <taxon>Dikarya</taxon>
        <taxon>Ascomycota</taxon>
        <taxon>Pezizomycotina</taxon>
        <taxon>Sordariomycetes</taxon>
        <taxon>Lulworthiomycetidae</taxon>
        <taxon>Lulworthiales</taxon>
        <taxon>Lulworthiaceae</taxon>
        <taxon>Zalerion</taxon>
    </lineage>
</organism>
<evidence type="ECO:0000256" key="1">
    <source>
        <dbReference type="ARBA" id="ARBA00022679"/>
    </source>
</evidence>
<accession>A0AAD5RNM0</accession>
<dbReference type="PANTHER" id="PTHR31896:SF64">
    <property type="entry name" value="TRICHOTHECENE 3-O-ACETYLTRANSFERASE"/>
    <property type="match status" value="1"/>
</dbReference>
<dbReference type="AlphaFoldDB" id="A0AAD5RNM0"/>
<reference evidence="3" key="1">
    <citation type="submission" date="2022-07" db="EMBL/GenBank/DDBJ databases">
        <title>Draft genome sequence of Zalerion maritima ATCC 34329, a (micro)plastics degrading marine fungus.</title>
        <authorList>
            <person name="Paco A."/>
            <person name="Goncalves M.F.M."/>
            <person name="Rocha-Santos T.A.P."/>
            <person name="Alves A."/>
        </authorList>
    </citation>
    <scope>NUCLEOTIDE SEQUENCE</scope>
    <source>
        <strain evidence="3">ATCC 34329</strain>
    </source>
</reference>
<evidence type="ECO:0000256" key="2">
    <source>
        <dbReference type="SAM" id="MobiDB-lite"/>
    </source>
</evidence>
<dbReference type="Pfam" id="PF02458">
    <property type="entry name" value="Transferase"/>
    <property type="match status" value="1"/>
</dbReference>
<dbReference type="InterPro" id="IPR051283">
    <property type="entry name" value="Sec_Metabolite_Acyltrans"/>
</dbReference>
<dbReference type="Proteomes" id="UP001201980">
    <property type="component" value="Unassembled WGS sequence"/>
</dbReference>
<comment type="caution">
    <text evidence="3">The sequence shown here is derived from an EMBL/GenBank/DDBJ whole genome shotgun (WGS) entry which is preliminary data.</text>
</comment>
<dbReference type="InterPro" id="IPR023213">
    <property type="entry name" value="CAT-like_dom_sf"/>
</dbReference>
<protein>
    <recommendedName>
        <fullName evidence="5">BAHD acyltransferase</fullName>
    </recommendedName>
</protein>
<feature type="region of interest" description="Disordered" evidence="2">
    <location>
        <begin position="230"/>
        <end position="261"/>
    </location>
</feature>
<dbReference type="Gene3D" id="3.30.559.10">
    <property type="entry name" value="Chloramphenicol acetyltransferase-like domain"/>
    <property type="match status" value="2"/>
</dbReference>
<evidence type="ECO:0000313" key="4">
    <source>
        <dbReference type="Proteomes" id="UP001201980"/>
    </source>
</evidence>
<proteinExistence type="predicted"/>
<dbReference type="PANTHER" id="PTHR31896">
    <property type="entry name" value="FAMILY REGULATORY PROTEIN, PUTATIVE (AFU_ORTHOLOGUE AFUA_3G14730)-RELATED"/>
    <property type="match status" value="1"/>
</dbReference>